<gene>
    <name evidence="6" type="ORF">CEG18_15130</name>
</gene>
<dbReference type="CDD" id="cd07185">
    <property type="entry name" value="OmpA_C-like"/>
    <property type="match status" value="1"/>
</dbReference>
<protein>
    <recommendedName>
        <fullName evidence="5">OmpA-like domain-containing protein</fullName>
    </recommendedName>
</protein>
<evidence type="ECO:0000256" key="4">
    <source>
        <dbReference type="SAM" id="MobiDB-lite"/>
    </source>
</evidence>
<dbReference type="Proteomes" id="UP000198145">
    <property type="component" value="Unassembled WGS sequence"/>
</dbReference>
<feature type="compositionally biased region" description="Polar residues" evidence="4">
    <location>
        <begin position="244"/>
        <end position="257"/>
    </location>
</feature>
<dbReference type="PRINTS" id="PR01021">
    <property type="entry name" value="OMPADOMAIN"/>
</dbReference>
<dbReference type="InterPro" id="IPR050330">
    <property type="entry name" value="Bact_OuterMem_StrucFunc"/>
</dbReference>
<dbReference type="InterPro" id="IPR006664">
    <property type="entry name" value="OMP_bac"/>
</dbReference>
<dbReference type="AlphaFoldDB" id="A0A246FAJ2"/>
<feature type="region of interest" description="Disordered" evidence="4">
    <location>
        <begin position="237"/>
        <end position="257"/>
    </location>
</feature>
<evidence type="ECO:0000256" key="1">
    <source>
        <dbReference type="ARBA" id="ARBA00004442"/>
    </source>
</evidence>
<dbReference type="InterPro" id="IPR006665">
    <property type="entry name" value="OmpA-like"/>
</dbReference>
<evidence type="ECO:0000313" key="6">
    <source>
        <dbReference type="EMBL" id="OWP49772.1"/>
    </source>
</evidence>
<dbReference type="EMBL" id="NJBA01000005">
    <property type="protein sequence ID" value="OWP49772.1"/>
    <property type="molecule type" value="Genomic_DNA"/>
</dbReference>
<dbReference type="PANTHER" id="PTHR30329:SF20">
    <property type="entry name" value="EXPORTED PROTEIN"/>
    <property type="match status" value="1"/>
</dbReference>
<feature type="domain" description="OmpA-like" evidence="5">
    <location>
        <begin position="113"/>
        <end position="231"/>
    </location>
</feature>
<name>A0A246FAJ2_PSENT</name>
<evidence type="ECO:0000256" key="2">
    <source>
        <dbReference type="ARBA" id="ARBA00023136"/>
    </source>
</evidence>
<dbReference type="Gene3D" id="3.30.1330.60">
    <property type="entry name" value="OmpA-like domain"/>
    <property type="match status" value="1"/>
</dbReference>
<comment type="caution">
    <text evidence="6">The sequence shown here is derived from an EMBL/GenBank/DDBJ whole genome shotgun (WGS) entry which is preliminary data.</text>
</comment>
<reference evidence="6 7" key="1">
    <citation type="submission" date="2017-06" db="EMBL/GenBank/DDBJ databases">
        <title>Draft genome of Pseudomonas nitroreducens DF05.</title>
        <authorList>
            <person name="Iyer R."/>
        </authorList>
    </citation>
    <scope>NUCLEOTIDE SEQUENCE [LARGE SCALE GENOMIC DNA]</scope>
    <source>
        <strain evidence="6 7">DF05</strain>
    </source>
</reference>
<dbReference type="PANTHER" id="PTHR30329">
    <property type="entry name" value="STATOR ELEMENT OF FLAGELLAR MOTOR COMPLEX"/>
    <property type="match status" value="1"/>
</dbReference>
<dbReference type="PROSITE" id="PS51123">
    <property type="entry name" value="OMPA_2"/>
    <property type="match status" value="1"/>
</dbReference>
<evidence type="ECO:0000259" key="5">
    <source>
        <dbReference type="PROSITE" id="PS51123"/>
    </source>
</evidence>
<dbReference type="GO" id="GO:0009279">
    <property type="term" value="C:cell outer membrane"/>
    <property type="evidence" value="ECO:0007669"/>
    <property type="project" value="UniProtKB-SubCell"/>
</dbReference>
<proteinExistence type="predicted"/>
<evidence type="ECO:0000256" key="3">
    <source>
        <dbReference type="PROSITE-ProRule" id="PRU00473"/>
    </source>
</evidence>
<accession>A0A246FAJ2</accession>
<dbReference type="SUPFAM" id="SSF103088">
    <property type="entry name" value="OmpA-like"/>
    <property type="match status" value="1"/>
</dbReference>
<sequence>MLWALWLFVLAGAVALCSSAWQNVLLLRQVSDDLRRYQAIPEPATPSQPEHGLREQAVAVLRKDAARLDRFYREGEPLSIGLGLYTAERIRPPLLAAIAAYRPPVAIVQPATKIPDPVRLDSLSLFTSGSAELKPGSTKVLVNALVGIKAQPGWLIVIAGHTDSTGDDARNLALSRNRAGAVRDWMQKMGDLPDSCFAVQGHGASQPIASNDTPAGRAANRRVDIRLVPETGACVVPAQAPEGQPQSPHYQATLSSQ</sequence>
<dbReference type="eggNOG" id="COG2885">
    <property type="taxonomic scope" value="Bacteria"/>
</dbReference>
<keyword evidence="2 3" id="KW-0472">Membrane</keyword>
<comment type="subcellular location">
    <subcellularLocation>
        <location evidence="1">Cell outer membrane</location>
    </subcellularLocation>
</comment>
<dbReference type="Pfam" id="PF00691">
    <property type="entry name" value="OmpA"/>
    <property type="match status" value="1"/>
</dbReference>
<dbReference type="InterPro" id="IPR036737">
    <property type="entry name" value="OmpA-like_sf"/>
</dbReference>
<evidence type="ECO:0000313" key="7">
    <source>
        <dbReference type="Proteomes" id="UP000198145"/>
    </source>
</evidence>
<organism evidence="6 7">
    <name type="scientific">Pseudomonas nitroreducens</name>
    <dbReference type="NCBI Taxonomy" id="46680"/>
    <lineage>
        <taxon>Bacteria</taxon>
        <taxon>Pseudomonadati</taxon>
        <taxon>Pseudomonadota</taxon>
        <taxon>Gammaproteobacteria</taxon>
        <taxon>Pseudomonadales</taxon>
        <taxon>Pseudomonadaceae</taxon>
        <taxon>Pseudomonas</taxon>
    </lineage>
</organism>